<protein>
    <recommendedName>
        <fullName evidence="2">Methyl-accepting chemotaxis protein</fullName>
    </recommendedName>
</protein>
<accession>A4TYQ3</accession>
<dbReference type="RefSeq" id="WP_106003499.1">
    <property type="nucleotide sequence ID" value="NZ_CP027527.1"/>
</dbReference>
<organism evidence="1">
    <name type="scientific">Magnetospirillum gryphiswaldense</name>
    <dbReference type="NCBI Taxonomy" id="55518"/>
    <lineage>
        <taxon>Bacteria</taxon>
        <taxon>Pseudomonadati</taxon>
        <taxon>Pseudomonadota</taxon>
        <taxon>Alphaproteobacteria</taxon>
        <taxon>Rhodospirillales</taxon>
        <taxon>Rhodospirillaceae</taxon>
        <taxon>Magnetospirillum</taxon>
    </lineage>
</organism>
<name>A4TYQ3_9PROT</name>
<reference evidence="1" key="1">
    <citation type="journal article" date="2007" name="J. Bacteriol.">
        <title>Comparative genome analysis of four magnetotactic bacteria reveals a complex set of group-specific genes implicated in magnetosome biomineralization and function.</title>
        <authorList>
            <person name="Richter M."/>
            <person name="Kube M."/>
            <person name="Bazylinski D.A."/>
            <person name="Lombardot T."/>
            <person name="Gloeckner F.O."/>
            <person name="Reinhardt R."/>
            <person name="Schueler D."/>
        </authorList>
    </citation>
    <scope>NUCLEOTIDE SEQUENCE</scope>
    <source>
        <strain evidence="1">MSR-1</strain>
    </source>
</reference>
<proteinExistence type="predicted"/>
<dbReference type="AlphaFoldDB" id="A4TYQ3"/>
<dbReference type="EMBL" id="CU459003">
    <property type="protein sequence ID" value="CAM75760.1"/>
    <property type="molecule type" value="Genomic_DNA"/>
</dbReference>
<gene>
    <name evidence="1" type="ORF">MGR_2337</name>
</gene>
<evidence type="ECO:0008006" key="2">
    <source>
        <dbReference type="Google" id="ProtNLM"/>
    </source>
</evidence>
<evidence type="ECO:0000313" key="1">
    <source>
        <dbReference type="EMBL" id="CAM75760.1"/>
    </source>
</evidence>
<sequence>MIKHIAETAIAANIDALAALIQEMTERMDEATGYVRDGQRNAAIGTIIDLDRMLADAAALHGAALALHRNTPA</sequence>